<reference evidence="2 3" key="1">
    <citation type="submission" date="2012-06" db="EMBL/GenBank/DDBJ databases">
        <title>Genomic characterization of five bacteriophages specific for Yersinia species.</title>
        <authorList>
            <person name="Skurnik M."/>
            <person name="Nawaz A."/>
            <person name="Happonen L."/>
            <person name="Butcher S."/>
            <person name="Mattinen L."/>
        </authorList>
    </citation>
    <scope>NUCLEOTIDE SEQUENCE [LARGE SCALE GENOMIC DNA]</scope>
</reference>
<name>I7LH83_BPPR1</name>
<protein>
    <submittedName>
        <fullName evidence="2">Phage fibritin (Wac) protein</fullName>
    </submittedName>
</protein>
<dbReference type="RefSeq" id="YP_007235993.1">
    <property type="nucleotide sequence ID" value="NC_019909.1"/>
</dbReference>
<evidence type="ECO:0000313" key="3">
    <source>
        <dbReference type="Proteomes" id="UP000002909"/>
    </source>
</evidence>
<evidence type="ECO:0000259" key="1">
    <source>
        <dbReference type="Pfam" id="PF07921"/>
    </source>
</evidence>
<dbReference type="EMBL" id="HE956709">
    <property type="protein sequence ID" value="CCI88734.1"/>
    <property type="molecule type" value="Genomic_DNA"/>
</dbReference>
<feature type="domain" description="Fibritin C-terminal" evidence="1">
    <location>
        <begin position="374"/>
        <end position="477"/>
    </location>
</feature>
<dbReference type="Proteomes" id="UP000002909">
    <property type="component" value="Segment"/>
</dbReference>
<sequence>MSITKLTIPSIKFVDGLPSEGQFSIRWIENGEQMNGADVRGGNQGQLNRSGVEIQYNVQSLIESEVKTVQKVNEVIDGLQAVNDILGEMDDQNIIEQVNTNTIRIGQIDTTLTSQAQTIEQLSIRYSDLQQNVGVRASDPKDWTVRENIWYLKNQIGAWPNEDVNGDEVPGASGSGIKYRITALTTSVSTQETELTNIKNQIIDSGLDDLGEKVTTIRAEIGASSLAVGKPVIYSRLDTLENRQQANMSDAASIKTFIDFDNPISIDSRVTTNTQNITVIGTKVSGADGLENKVIAIQEDIGSASQPDSIKGDLTVLDAEVEDIYTTLGRNISTGLQAKVDLLTTTVGTDNVAAPRDGTVLKRLVVLNDGLTSVTGTVQGLQQDIGGVDGLNAKVIQLSKLVETGTNPTTGTTVEEKGLIPTVKVIQADIINITSRIDVVENDILTINASIANLVPEAPKDGEAYVRQDGAWVKLSKFLTP</sequence>
<dbReference type="Gene3D" id="1.20.5.320">
    <property type="entry name" value="6-Phosphogluconate Dehydrogenase, domain 3"/>
    <property type="match status" value="2"/>
</dbReference>
<organismHost>
    <name type="scientific">Yersinia enterocolitica</name>
    <dbReference type="NCBI Taxonomy" id="630"/>
</organismHost>
<dbReference type="OrthoDB" id="1450at10239"/>
<organism evidence="2 3">
    <name type="scientific">Yersinia phage phiR1-RT</name>
    <dbReference type="NCBI Taxonomy" id="1206558"/>
    <lineage>
        <taxon>Viruses</taxon>
        <taxon>Duplodnaviria</taxon>
        <taxon>Heunggongvirae</taxon>
        <taxon>Uroviricota</taxon>
        <taxon>Caudoviricetes</taxon>
        <taxon>Pantevenvirales</taxon>
        <taxon>Straboviridae</taxon>
        <taxon>Tevenvirinae</taxon>
        <taxon>Tegunavirus</taxon>
        <taxon>Tegunavirus r1rt</taxon>
    </lineage>
</organism>
<gene>
    <name evidence="2" type="primary">g160</name>
    <name evidence="2" type="ORF">BN80_164</name>
</gene>
<keyword evidence="3" id="KW-1185">Reference proteome</keyword>
<dbReference type="SUPFAM" id="SSF58046">
    <property type="entry name" value="Fibritin"/>
    <property type="match status" value="2"/>
</dbReference>
<proteinExistence type="predicted"/>
<dbReference type="InterPro" id="IPR012473">
    <property type="entry name" value="Fibritin_C"/>
</dbReference>
<evidence type="ECO:0000313" key="2">
    <source>
        <dbReference type="EMBL" id="CCI88734.1"/>
    </source>
</evidence>
<accession>I7LH83</accession>
<dbReference type="GeneID" id="14295644"/>
<dbReference type="KEGG" id="vg:14295644"/>
<dbReference type="Pfam" id="PF07921">
    <property type="entry name" value="Fibritin_C"/>
    <property type="match status" value="1"/>
</dbReference>